<dbReference type="InterPro" id="IPR002575">
    <property type="entry name" value="Aminoglycoside_PTrfase"/>
</dbReference>
<organism evidence="2 3">
    <name type="scientific">Microlunatus parietis</name>
    <dbReference type="NCBI Taxonomy" id="682979"/>
    <lineage>
        <taxon>Bacteria</taxon>
        <taxon>Bacillati</taxon>
        <taxon>Actinomycetota</taxon>
        <taxon>Actinomycetes</taxon>
        <taxon>Propionibacteriales</taxon>
        <taxon>Propionibacteriaceae</taxon>
        <taxon>Microlunatus</taxon>
    </lineage>
</organism>
<dbReference type="EMBL" id="JACCBU010000001">
    <property type="protein sequence ID" value="NYE73171.1"/>
    <property type="molecule type" value="Genomic_DNA"/>
</dbReference>
<dbReference type="SUPFAM" id="SSF56112">
    <property type="entry name" value="Protein kinase-like (PK-like)"/>
    <property type="match status" value="1"/>
</dbReference>
<dbReference type="Pfam" id="PF01636">
    <property type="entry name" value="APH"/>
    <property type="match status" value="1"/>
</dbReference>
<keyword evidence="2" id="KW-0808">Transferase</keyword>
<dbReference type="AlphaFoldDB" id="A0A7Y9LEL5"/>
<dbReference type="InterPro" id="IPR011009">
    <property type="entry name" value="Kinase-like_dom_sf"/>
</dbReference>
<feature type="domain" description="Aminoglycoside phosphotransferase" evidence="1">
    <location>
        <begin position="14"/>
        <end position="226"/>
    </location>
</feature>
<dbReference type="Gene3D" id="1.20.58.840">
    <property type="match status" value="1"/>
</dbReference>
<dbReference type="RefSeq" id="WP_179754464.1">
    <property type="nucleotide sequence ID" value="NZ_JACCBU010000001.1"/>
</dbReference>
<gene>
    <name evidence="2" type="ORF">BKA15_004500</name>
</gene>
<dbReference type="GO" id="GO:0016301">
    <property type="term" value="F:kinase activity"/>
    <property type="evidence" value="ECO:0007669"/>
    <property type="project" value="UniProtKB-KW"/>
</dbReference>
<keyword evidence="2" id="KW-0418">Kinase</keyword>
<proteinExistence type="predicted"/>
<dbReference type="Gene3D" id="3.30.200.20">
    <property type="entry name" value="Phosphorylase Kinase, domain 1"/>
    <property type="match status" value="1"/>
</dbReference>
<dbReference type="InterPro" id="IPR051678">
    <property type="entry name" value="AGP_Transferase"/>
</dbReference>
<name>A0A7Y9LEL5_9ACTN</name>
<accession>A0A7Y9LEL5</accession>
<keyword evidence="3" id="KW-1185">Reference proteome</keyword>
<evidence type="ECO:0000313" key="2">
    <source>
        <dbReference type="EMBL" id="NYE73171.1"/>
    </source>
</evidence>
<evidence type="ECO:0000313" key="3">
    <source>
        <dbReference type="Proteomes" id="UP000569914"/>
    </source>
</evidence>
<comment type="caution">
    <text evidence="2">The sequence shown here is derived from an EMBL/GenBank/DDBJ whole genome shotgun (WGS) entry which is preliminary data.</text>
</comment>
<sequence>MDLERDYGLAISSLEPHPGGFASDCWVADGRWFVKVWPEGEQPTGLRQLGELGALGLPVVEPLRSVRGELSVPTGTRSYAVFPYLEGRTATWNDWRVAARALRQVHEAPVRVELPPVDTTEPEIRALGRQLDHPWIADRAAKLTAAIDRLDDVRARLAGKAVPQVVCHTDFHGLNLLIDDAGEVAAILDWDYAVIGPREFDLWVAADGGDRLAEFLDAYAADDLDLDHLEFALLARGLRDLSARVSNEMDRPGVETWGFDRIRNVDRNLEVFRPYCRT</sequence>
<protein>
    <submittedName>
        <fullName evidence="2">Ser/Thr protein kinase RdoA (MazF antagonist)</fullName>
    </submittedName>
</protein>
<dbReference type="Proteomes" id="UP000569914">
    <property type="component" value="Unassembled WGS sequence"/>
</dbReference>
<dbReference type="Gene3D" id="1.10.510.10">
    <property type="entry name" value="Transferase(Phosphotransferase) domain 1"/>
    <property type="match status" value="1"/>
</dbReference>
<dbReference type="PANTHER" id="PTHR21310">
    <property type="entry name" value="AMINOGLYCOSIDE PHOSPHOTRANSFERASE-RELATED-RELATED"/>
    <property type="match status" value="1"/>
</dbReference>
<evidence type="ECO:0000259" key="1">
    <source>
        <dbReference type="Pfam" id="PF01636"/>
    </source>
</evidence>
<reference evidence="2 3" key="1">
    <citation type="submission" date="2020-07" db="EMBL/GenBank/DDBJ databases">
        <title>Sequencing the genomes of 1000 actinobacteria strains.</title>
        <authorList>
            <person name="Klenk H.-P."/>
        </authorList>
    </citation>
    <scope>NUCLEOTIDE SEQUENCE [LARGE SCALE GENOMIC DNA]</scope>
    <source>
        <strain evidence="2 3">DSM 22083</strain>
    </source>
</reference>